<evidence type="ECO:0000313" key="3">
    <source>
        <dbReference type="Proteomes" id="UP000250140"/>
    </source>
</evidence>
<dbReference type="Proteomes" id="UP000250140">
    <property type="component" value="Unassembled WGS sequence"/>
</dbReference>
<dbReference type="EMBL" id="KV750387">
    <property type="protein sequence ID" value="OCL05048.1"/>
    <property type="molecule type" value="Genomic_DNA"/>
</dbReference>
<name>A0A8E2EUQ8_9PEZI</name>
<evidence type="ECO:0000256" key="1">
    <source>
        <dbReference type="SAM" id="MobiDB-lite"/>
    </source>
</evidence>
<dbReference type="AlphaFoldDB" id="A0A8E2EUQ8"/>
<gene>
    <name evidence="2" type="ORF">AOQ84DRAFT_414557</name>
</gene>
<feature type="region of interest" description="Disordered" evidence="1">
    <location>
        <begin position="1"/>
        <end position="102"/>
    </location>
</feature>
<keyword evidence="3" id="KW-1185">Reference proteome</keyword>
<organism evidence="2 3">
    <name type="scientific">Glonium stellatum</name>
    <dbReference type="NCBI Taxonomy" id="574774"/>
    <lineage>
        <taxon>Eukaryota</taxon>
        <taxon>Fungi</taxon>
        <taxon>Dikarya</taxon>
        <taxon>Ascomycota</taxon>
        <taxon>Pezizomycotina</taxon>
        <taxon>Dothideomycetes</taxon>
        <taxon>Pleosporomycetidae</taxon>
        <taxon>Gloniales</taxon>
        <taxon>Gloniaceae</taxon>
        <taxon>Glonium</taxon>
    </lineage>
</organism>
<sequence length="226" mass="24339">MDSAMAGQGLALRASESPLSRLSLEHLSRQSEGQLLLPHERLSAGRPRSGRPHTGRPAADQSPLSWHTPTPAETDKAPLAGRPSCRPMGSPRRHLSAKPPPAWTSSDLRLALVQCAKPLRRPVLTTGARALAHLIMPSRSRSTARAQRISTAAPAPIYPRLSQKSLKPGHRAERLAQAFITLACMVERVACSPLLQRQWSRSPCATLSLALSVRPTAIVILALLVG</sequence>
<accession>A0A8E2EUQ8</accession>
<proteinExistence type="predicted"/>
<protein>
    <submittedName>
        <fullName evidence="2">Uncharacterized protein</fullName>
    </submittedName>
</protein>
<evidence type="ECO:0000313" key="2">
    <source>
        <dbReference type="EMBL" id="OCL05048.1"/>
    </source>
</evidence>
<reference evidence="2 3" key="1">
    <citation type="journal article" date="2016" name="Nat. Commun.">
        <title>Ectomycorrhizal ecology is imprinted in the genome of the dominant symbiotic fungus Cenococcum geophilum.</title>
        <authorList>
            <consortium name="DOE Joint Genome Institute"/>
            <person name="Peter M."/>
            <person name="Kohler A."/>
            <person name="Ohm R.A."/>
            <person name="Kuo A."/>
            <person name="Krutzmann J."/>
            <person name="Morin E."/>
            <person name="Arend M."/>
            <person name="Barry K.W."/>
            <person name="Binder M."/>
            <person name="Choi C."/>
            <person name="Clum A."/>
            <person name="Copeland A."/>
            <person name="Grisel N."/>
            <person name="Haridas S."/>
            <person name="Kipfer T."/>
            <person name="LaButti K."/>
            <person name="Lindquist E."/>
            <person name="Lipzen A."/>
            <person name="Maire R."/>
            <person name="Meier B."/>
            <person name="Mihaltcheva S."/>
            <person name="Molinier V."/>
            <person name="Murat C."/>
            <person name="Poggeler S."/>
            <person name="Quandt C.A."/>
            <person name="Sperisen C."/>
            <person name="Tritt A."/>
            <person name="Tisserant E."/>
            <person name="Crous P.W."/>
            <person name="Henrissat B."/>
            <person name="Nehls U."/>
            <person name="Egli S."/>
            <person name="Spatafora J.W."/>
            <person name="Grigoriev I.V."/>
            <person name="Martin F.M."/>
        </authorList>
    </citation>
    <scope>NUCLEOTIDE SEQUENCE [LARGE SCALE GENOMIC DNA]</scope>
    <source>
        <strain evidence="2 3">CBS 207.34</strain>
    </source>
</reference>